<name>A0AAN9FMT9_CLITE</name>
<organism evidence="2 3">
    <name type="scientific">Clitoria ternatea</name>
    <name type="common">Butterfly pea</name>
    <dbReference type="NCBI Taxonomy" id="43366"/>
    <lineage>
        <taxon>Eukaryota</taxon>
        <taxon>Viridiplantae</taxon>
        <taxon>Streptophyta</taxon>
        <taxon>Embryophyta</taxon>
        <taxon>Tracheophyta</taxon>
        <taxon>Spermatophyta</taxon>
        <taxon>Magnoliopsida</taxon>
        <taxon>eudicotyledons</taxon>
        <taxon>Gunneridae</taxon>
        <taxon>Pentapetalae</taxon>
        <taxon>rosids</taxon>
        <taxon>fabids</taxon>
        <taxon>Fabales</taxon>
        <taxon>Fabaceae</taxon>
        <taxon>Papilionoideae</taxon>
        <taxon>50 kb inversion clade</taxon>
        <taxon>NPAAA clade</taxon>
        <taxon>indigoferoid/millettioid clade</taxon>
        <taxon>Phaseoleae</taxon>
        <taxon>Clitoria</taxon>
    </lineage>
</organism>
<evidence type="ECO:0000256" key="1">
    <source>
        <dbReference type="SAM" id="MobiDB-lite"/>
    </source>
</evidence>
<protein>
    <submittedName>
        <fullName evidence="2">Uncharacterized protein</fullName>
    </submittedName>
</protein>
<reference evidence="2 3" key="1">
    <citation type="submission" date="2024-01" db="EMBL/GenBank/DDBJ databases">
        <title>The genomes of 5 underutilized Papilionoideae crops provide insights into root nodulation and disease resistance.</title>
        <authorList>
            <person name="Yuan L."/>
        </authorList>
    </citation>
    <scope>NUCLEOTIDE SEQUENCE [LARGE SCALE GENOMIC DNA]</scope>
    <source>
        <strain evidence="2">LY-2023</strain>
        <tissue evidence="2">Leaf</tissue>
    </source>
</reference>
<sequence>METITITKSTNDVNGRVNKPVAVASLDGRKVEDHGNREDDCDSNSLLPLPTGGMSRNSNKTYRKVQWNDKIGNELVEVMEYEPSDASDSEDDDSCICSIM</sequence>
<accession>A0AAN9FMT9</accession>
<feature type="compositionally biased region" description="Acidic residues" evidence="1">
    <location>
        <begin position="81"/>
        <end position="94"/>
    </location>
</feature>
<dbReference type="PANTHER" id="PTHR33401">
    <property type="entry name" value="LIGHT-HARVESTING COMPLEX-LIKE PROTEIN OHP2, CHLOROPLASTIC"/>
    <property type="match status" value="1"/>
</dbReference>
<keyword evidence="3" id="KW-1185">Reference proteome</keyword>
<gene>
    <name evidence="2" type="ORF">RJT34_23539</name>
</gene>
<evidence type="ECO:0000313" key="2">
    <source>
        <dbReference type="EMBL" id="KAK7278509.1"/>
    </source>
</evidence>
<comment type="caution">
    <text evidence="2">The sequence shown here is derived from an EMBL/GenBank/DDBJ whole genome shotgun (WGS) entry which is preliminary data.</text>
</comment>
<dbReference type="EMBL" id="JAYKXN010000006">
    <property type="protein sequence ID" value="KAK7278509.1"/>
    <property type="molecule type" value="Genomic_DNA"/>
</dbReference>
<dbReference type="Proteomes" id="UP001359559">
    <property type="component" value="Unassembled WGS sequence"/>
</dbReference>
<dbReference type="AlphaFoldDB" id="A0AAN9FMT9"/>
<feature type="region of interest" description="Disordered" evidence="1">
    <location>
        <begin position="81"/>
        <end position="100"/>
    </location>
</feature>
<dbReference type="PANTHER" id="PTHR33401:SF2">
    <property type="entry name" value="OS03G0138400 PROTEIN"/>
    <property type="match status" value="1"/>
</dbReference>
<proteinExistence type="predicted"/>
<feature type="region of interest" description="Disordered" evidence="1">
    <location>
        <begin position="24"/>
        <end position="61"/>
    </location>
</feature>
<evidence type="ECO:0000313" key="3">
    <source>
        <dbReference type="Proteomes" id="UP001359559"/>
    </source>
</evidence>
<feature type="compositionally biased region" description="Basic and acidic residues" evidence="1">
    <location>
        <begin position="27"/>
        <end position="38"/>
    </location>
</feature>